<feature type="signal peptide" evidence="1">
    <location>
        <begin position="1"/>
        <end position="23"/>
    </location>
</feature>
<name>A0A6V7XRN3_MELEN</name>
<comment type="caution">
    <text evidence="2">The sequence shown here is derived from an EMBL/GenBank/DDBJ whole genome shotgun (WGS) entry which is preliminary data.</text>
</comment>
<accession>A0A6V7XRN3</accession>
<dbReference type="EMBL" id="CAJEWN010002106">
    <property type="protein sequence ID" value="CAD2201934.1"/>
    <property type="molecule type" value="Genomic_DNA"/>
</dbReference>
<evidence type="ECO:0000256" key="1">
    <source>
        <dbReference type="SAM" id="SignalP"/>
    </source>
</evidence>
<sequence length="167" mass="18514">MLRAAFLPIVLLAVWTSLKCSVADTVVGYGRHTLVGNKITISDRKYRIAENNDDLKDYVGTENACDVKFDDNGDIVLNYNSVRETGCVVDLMHRYLAFKLEFTATLSNDDKELKECLEEMPDGINANLLPFAHSIDLERFEKLKKGPYNEHAFCDNQAACGSGGGSA</sequence>
<evidence type="ECO:0000313" key="2">
    <source>
        <dbReference type="EMBL" id="CAD2201934.1"/>
    </source>
</evidence>
<dbReference type="Proteomes" id="UP000580250">
    <property type="component" value="Unassembled WGS sequence"/>
</dbReference>
<protein>
    <submittedName>
        <fullName evidence="2">Uncharacterized protein</fullName>
    </submittedName>
</protein>
<proteinExistence type="predicted"/>
<gene>
    <name evidence="2" type="ORF">MENT_LOCUS55536</name>
</gene>
<dbReference type="AlphaFoldDB" id="A0A6V7XRN3"/>
<reference evidence="2 3" key="1">
    <citation type="submission" date="2020-08" db="EMBL/GenBank/DDBJ databases">
        <authorList>
            <person name="Koutsovoulos G."/>
            <person name="Danchin GJ E."/>
        </authorList>
    </citation>
    <scope>NUCLEOTIDE SEQUENCE [LARGE SCALE GENOMIC DNA]</scope>
</reference>
<evidence type="ECO:0000313" key="3">
    <source>
        <dbReference type="Proteomes" id="UP000580250"/>
    </source>
</evidence>
<organism evidence="2 3">
    <name type="scientific">Meloidogyne enterolobii</name>
    <name type="common">Root-knot nematode worm</name>
    <name type="synonym">Meloidogyne mayaguensis</name>
    <dbReference type="NCBI Taxonomy" id="390850"/>
    <lineage>
        <taxon>Eukaryota</taxon>
        <taxon>Metazoa</taxon>
        <taxon>Ecdysozoa</taxon>
        <taxon>Nematoda</taxon>
        <taxon>Chromadorea</taxon>
        <taxon>Rhabditida</taxon>
        <taxon>Tylenchina</taxon>
        <taxon>Tylenchomorpha</taxon>
        <taxon>Tylenchoidea</taxon>
        <taxon>Meloidogynidae</taxon>
        <taxon>Meloidogyninae</taxon>
        <taxon>Meloidogyne</taxon>
    </lineage>
</organism>
<feature type="chain" id="PRO_5028468721" evidence="1">
    <location>
        <begin position="24"/>
        <end position="167"/>
    </location>
</feature>
<keyword evidence="1" id="KW-0732">Signal</keyword>